<dbReference type="EMBL" id="CM026424">
    <property type="protein sequence ID" value="KAG0578207.1"/>
    <property type="molecule type" value="Genomic_DNA"/>
</dbReference>
<proteinExistence type="predicted"/>
<organism evidence="1 2">
    <name type="scientific">Ceratodon purpureus</name>
    <name type="common">Fire moss</name>
    <name type="synonym">Dicranum purpureum</name>
    <dbReference type="NCBI Taxonomy" id="3225"/>
    <lineage>
        <taxon>Eukaryota</taxon>
        <taxon>Viridiplantae</taxon>
        <taxon>Streptophyta</taxon>
        <taxon>Embryophyta</taxon>
        <taxon>Bryophyta</taxon>
        <taxon>Bryophytina</taxon>
        <taxon>Bryopsida</taxon>
        <taxon>Dicranidae</taxon>
        <taxon>Pseudoditrichales</taxon>
        <taxon>Ditrichaceae</taxon>
        <taxon>Ceratodon</taxon>
    </lineage>
</organism>
<evidence type="ECO:0000313" key="2">
    <source>
        <dbReference type="Proteomes" id="UP000822688"/>
    </source>
</evidence>
<comment type="caution">
    <text evidence="1">The sequence shown here is derived from an EMBL/GenBank/DDBJ whole genome shotgun (WGS) entry which is preliminary data.</text>
</comment>
<accession>A0A8T0I537</accession>
<reference evidence="1" key="1">
    <citation type="submission" date="2020-06" db="EMBL/GenBank/DDBJ databases">
        <title>WGS assembly of Ceratodon purpureus strain R40.</title>
        <authorList>
            <person name="Carey S.B."/>
            <person name="Jenkins J."/>
            <person name="Shu S."/>
            <person name="Lovell J.T."/>
            <person name="Sreedasyam A."/>
            <person name="Maumus F."/>
            <person name="Tiley G.P."/>
            <person name="Fernandez-Pozo N."/>
            <person name="Barry K."/>
            <person name="Chen C."/>
            <person name="Wang M."/>
            <person name="Lipzen A."/>
            <person name="Daum C."/>
            <person name="Saski C.A."/>
            <person name="Payton A.C."/>
            <person name="Mcbreen J.C."/>
            <person name="Conrad R.E."/>
            <person name="Kollar L.M."/>
            <person name="Olsson S."/>
            <person name="Huttunen S."/>
            <person name="Landis J.B."/>
            <person name="Wickett N.J."/>
            <person name="Johnson M.G."/>
            <person name="Rensing S.A."/>
            <person name="Grimwood J."/>
            <person name="Schmutz J."/>
            <person name="Mcdaniel S.F."/>
        </authorList>
    </citation>
    <scope>NUCLEOTIDE SEQUENCE</scope>
    <source>
        <strain evidence="1">R40</strain>
    </source>
</reference>
<protein>
    <submittedName>
        <fullName evidence="1">Uncharacterized protein</fullName>
    </submittedName>
</protein>
<dbReference type="AlphaFoldDB" id="A0A8T0I537"/>
<keyword evidence="2" id="KW-1185">Reference proteome</keyword>
<name>A0A8T0I537_CERPU</name>
<gene>
    <name evidence="1" type="ORF">KC19_4G006000</name>
</gene>
<sequence length="42" mass="5102">MNHIEVFKTRMDSLQITAMALSQKMLSNLKHSDYEFFINRRR</sequence>
<dbReference type="Proteomes" id="UP000822688">
    <property type="component" value="Chromosome 4"/>
</dbReference>
<evidence type="ECO:0000313" key="1">
    <source>
        <dbReference type="EMBL" id="KAG0578207.1"/>
    </source>
</evidence>